<evidence type="ECO:0000313" key="1">
    <source>
        <dbReference type="EMBL" id="AEQ52384.1"/>
    </source>
</evidence>
<organism evidence="1 2">
    <name type="scientific">Pelagibacterium halotolerans (strain DSM 22347 / JCM 15775 / CGMCC 1.7692 / B2)</name>
    <dbReference type="NCBI Taxonomy" id="1082931"/>
    <lineage>
        <taxon>Bacteria</taxon>
        <taxon>Pseudomonadati</taxon>
        <taxon>Pseudomonadota</taxon>
        <taxon>Alphaproteobacteria</taxon>
        <taxon>Hyphomicrobiales</taxon>
        <taxon>Devosiaceae</taxon>
        <taxon>Pelagibacterium</taxon>
    </lineage>
</organism>
<dbReference type="HOGENOM" id="CLU_014813_3_0_5"/>
<dbReference type="PRINTS" id="PR01210">
    <property type="entry name" value="GGTRANSPTASE"/>
</dbReference>
<gene>
    <name evidence="1" type="ordered locus">KKY_2375</name>
</gene>
<proteinExistence type="predicted"/>
<dbReference type="PANTHER" id="PTHR43881:SF5">
    <property type="entry name" value="GAMMA-GLUTAMYLTRANSPEPTIDASE"/>
    <property type="match status" value="1"/>
</dbReference>
<name>G4R8E0_PELHB</name>
<sequence length="498" mass="52539">MAGMVISPHPLATRAGEEVLAKGGSAIEAAIAVNAMMAVVYPHFCGIGGDAVWLVSDGRGNETAFMGIGQAIRNGDATGPIPIRGPRSALTTAAVVDSWAHALAHWPAWHSLGDLIAPAIETAAKGFGVSSSQAYWRSLRAGETVNWSGFDALFGPGEISIQPQLARTLEAIATDGARSFYEGALADRIVAGLNTAGVPIAHADLAETRTRSVAPIGIDYRGLRLLAPPAPTQGMTTLGIMGILSHFDFSSIIEDSAEHVHLVVEAVKRAFLDRPKIADPDGQTLDLDSLLDPVRLRAKADSIGGSAMEWPHRFAPADTVYFAAVDGEGRCASVLQSIYFDWGSGVVAGDTGILWQNRGAAFDPDPDHVNGFRPGKRPFYTLNPGMALCDGKPYLLYGTQGADGQPQTLAMLLTRLIDYGRSSAEALAGGRFLLGRTFSDSRDTLKLEGQFSKAVFEQLSRRGHEVSPIPAFSPLAGQAGVVSMFENGGLSGAHDPRG</sequence>
<reference evidence="1 2" key="1">
    <citation type="journal article" date="2012" name="J. Bacteriol.">
        <title>Complete genome sequence of Pelagibacterium halotolerans B2T.</title>
        <authorList>
            <person name="Huo Y.Y."/>
            <person name="Cheng H."/>
            <person name="Han X.F."/>
            <person name="Jiang X.W."/>
            <person name="Sun C."/>
            <person name="Zhang X.Q."/>
            <person name="Zhu X.F."/>
            <person name="Liu Y.F."/>
            <person name="Li P.F."/>
            <person name="Ni P.X."/>
            <person name="Wu M."/>
        </authorList>
    </citation>
    <scope>NUCLEOTIDE SEQUENCE [LARGE SCALE GENOMIC DNA]</scope>
    <source>
        <strain evidence="2">DSM 22347 / JCM 15775 / CGMCC 1.7692 / B2</strain>
    </source>
</reference>
<keyword evidence="2" id="KW-1185">Reference proteome</keyword>
<dbReference type="PATRIC" id="fig|1082931.4.peg.2343"/>
<dbReference type="Gene3D" id="3.60.20.40">
    <property type="match status" value="1"/>
</dbReference>
<evidence type="ECO:0000313" key="2">
    <source>
        <dbReference type="Proteomes" id="UP000008850"/>
    </source>
</evidence>
<protein>
    <submittedName>
        <fullName evidence="1">Gamma-glutamyltranspeptidase</fullName>
    </submittedName>
</protein>
<dbReference type="PANTHER" id="PTHR43881">
    <property type="entry name" value="GAMMA-GLUTAMYLTRANSPEPTIDASE (AFU_ORTHOLOGUE AFUA_4G13580)"/>
    <property type="match status" value="1"/>
</dbReference>
<dbReference type="STRING" id="1082931.KKY_2375"/>
<dbReference type="MEROPS" id="T03.025"/>
<dbReference type="InterPro" id="IPR043138">
    <property type="entry name" value="GGT_lsub"/>
</dbReference>
<dbReference type="eggNOG" id="COG0405">
    <property type="taxonomic scope" value="Bacteria"/>
</dbReference>
<dbReference type="EMBL" id="CP003075">
    <property type="protein sequence ID" value="AEQ52384.1"/>
    <property type="molecule type" value="Genomic_DNA"/>
</dbReference>
<dbReference type="AlphaFoldDB" id="G4R8E0"/>
<dbReference type="InterPro" id="IPR029055">
    <property type="entry name" value="Ntn_hydrolases_N"/>
</dbReference>
<dbReference type="Proteomes" id="UP000008850">
    <property type="component" value="Chromosome"/>
</dbReference>
<dbReference type="SUPFAM" id="SSF56235">
    <property type="entry name" value="N-terminal nucleophile aminohydrolases (Ntn hydrolases)"/>
    <property type="match status" value="1"/>
</dbReference>
<accession>G4R8E0</accession>
<dbReference type="InterPro" id="IPR043137">
    <property type="entry name" value="GGT_ssub_C"/>
</dbReference>
<dbReference type="InterPro" id="IPR052896">
    <property type="entry name" value="GGT-like_enzyme"/>
</dbReference>
<dbReference type="Pfam" id="PF01019">
    <property type="entry name" value="G_glu_transpept"/>
    <property type="match status" value="1"/>
</dbReference>
<dbReference type="Gene3D" id="1.10.246.130">
    <property type="match status" value="1"/>
</dbReference>
<dbReference type="KEGG" id="phl:KKY_2375"/>